<dbReference type="EMBL" id="JAHUTI010003610">
    <property type="protein sequence ID" value="MED6233842.1"/>
    <property type="molecule type" value="Genomic_DNA"/>
</dbReference>
<feature type="region of interest" description="Disordered" evidence="1">
    <location>
        <begin position="1"/>
        <end position="52"/>
    </location>
</feature>
<name>A0ABU7A6X7_9TELE</name>
<comment type="caution">
    <text evidence="2">The sequence shown here is derived from an EMBL/GenBank/DDBJ whole genome shotgun (WGS) entry which is preliminary data.</text>
</comment>
<organism evidence="2 3">
    <name type="scientific">Ataeniobius toweri</name>
    <dbReference type="NCBI Taxonomy" id="208326"/>
    <lineage>
        <taxon>Eukaryota</taxon>
        <taxon>Metazoa</taxon>
        <taxon>Chordata</taxon>
        <taxon>Craniata</taxon>
        <taxon>Vertebrata</taxon>
        <taxon>Euteleostomi</taxon>
        <taxon>Actinopterygii</taxon>
        <taxon>Neopterygii</taxon>
        <taxon>Teleostei</taxon>
        <taxon>Neoteleostei</taxon>
        <taxon>Acanthomorphata</taxon>
        <taxon>Ovalentaria</taxon>
        <taxon>Atherinomorphae</taxon>
        <taxon>Cyprinodontiformes</taxon>
        <taxon>Goodeidae</taxon>
        <taxon>Ataeniobius</taxon>
    </lineage>
</organism>
<sequence>MGKAIKLQKEQLPSIRTSRTVDSLQHEKGLTQHNREKQRGLESDGKTRDGGTLKDFYKECVEMSAELNRSPNKHWFKANILERCRLQKRLSSSCPKAQNSDVELSAESDTIPQPDGELEEEDTAGQDAAKEEPVQEQDLQAQVCVQHKFSVENLSFCQKHCWPKITSRGCARHPDFGIM</sequence>
<evidence type="ECO:0000313" key="2">
    <source>
        <dbReference type="EMBL" id="MED6233842.1"/>
    </source>
</evidence>
<feature type="compositionally biased region" description="Polar residues" evidence="1">
    <location>
        <begin position="92"/>
        <end position="111"/>
    </location>
</feature>
<keyword evidence="3" id="KW-1185">Reference proteome</keyword>
<proteinExistence type="predicted"/>
<feature type="region of interest" description="Disordered" evidence="1">
    <location>
        <begin position="92"/>
        <end position="135"/>
    </location>
</feature>
<accession>A0ABU7A6X7</accession>
<feature type="compositionally biased region" description="Basic and acidic residues" evidence="1">
    <location>
        <begin position="24"/>
        <end position="52"/>
    </location>
</feature>
<evidence type="ECO:0000313" key="3">
    <source>
        <dbReference type="Proteomes" id="UP001345963"/>
    </source>
</evidence>
<protein>
    <submittedName>
        <fullName evidence="2">Uncharacterized protein</fullName>
    </submittedName>
</protein>
<feature type="compositionally biased region" description="Polar residues" evidence="1">
    <location>
        <begin position="14"/>
        <end position="23"/>
    </location>
</feature>
<reference evidence="2 3" key="1">
    <citation type="submission" date="2021-07" db="EMBL/GenBank/DDBJ databases">
        <authorList>
            <person name="Palmer J.M."/>
        </authorList>
    </citation>
    <scope>NUCLEOTIDE SEQUENCE [LARGE SCALE GENOMIC DNA]</scope>
    <source>
        <strain evidence="2 3">AT_MEX2019</strain>
        <tissue evidence="2">Muscle</tissue>
    </source>
</reference>
<gene>
    <name evidence="2" type="ORF">ATANTOWER_017458</name>
</gene>
<dbReference type="Proteomes" id="UP001345963">
    <property type="component" value="Unassembled WGS sequence"/>
</dbReference>
<evidence type="ECO:0000256" key="1">
    <source>
        <dbReference type="SAM" id="MobiDB-lite"/>
    </source>
</evidence>